<evidence type="ECO:0000313" key="10">
    <source>
        <dbReference type="Proteomes" id="UP001557470"/>
    </source>
</evidence>
<comment type="subcellular location">
    <subcellularLocation>
        <location evidence="1">Cytoplasm</location>
    </subcellularLocation>
</comment>
<dbReference type="Pfam" id="PF17779">
    <property type="entry name" value="WHD_NOD2"/>
    <property type="match status" value="1"/>
</dbReference>
<evidence type="ECO:0000259" key="7">
    <source>
        <dbReference type="Pfam" id="PF17776"/>
    </source>
</evidence>
<dbReference type="SMART" id="SM00368">
    <property type="entry name" value="LRR_RI"/>
    <property type="match status" value="7"/>
</dbReference>
<keyword evidence="10" id="KW-1185">Reference proteome</keyword>
<keyword evidence="4" id="KW-0677">Repeat</keyword>
<keyword evidence="5" id="KW-0547">Nucleotide-binding</keyword>
<evidence type="ECO:0000256" key="5">
    <source>
        <dbReference type="ARBA" id="ARBA00022741"/>
    </source>
</evidence>
<sequence>MCHIPVFCWVSASVLEHMKDTDRGEMPKNLTQLYIGLVVFQIKQMDEKYHKEGEPHWNKKIIMDLGKLAFQQLKKGNIIFYDEDLKECGIDVKDASVYSGVCTQIFKFDYGPFQNKMYGFVHLSIQEFLAALYVFLTFINDNINVMDEPQSRSLTVFSDKHPEVIFLQSAIDQALHSGNGHLDLFLRFLLGLTLESNQALLRDLMTQSRNSSQTTKETVAYIKEKIRENSSSEKIINLFHCLNELNDRSLVEEIQTYLRSGSVSKANLSPSQWSALVFVLLTSEEELDVFDLKKYSRSEKVLLRLLPVIKASRTALLNGCNLTETCCEALASVLSSPSSHLRALDLSNNDLKDAGVKKISDGLKDPQCQLETLRLRGCGVKEEGVDSLATALLLNSSHLRELDVELDVFDLKKYSSSEEGLLKLLPMVKVSRTALLNRCNLTERCCKELALVLNSDSSHLKELDLSDNNLKDSGVKLISDGLKGTYCLLETIKLNGCNLTETCCEALASALSSPSSHLRALDLSNNDLKDAGVKKISDGLKDPQCKLETLRMSGCLITEEGCAYLSSALNLNPSHLKELDLSYNHPGDSGVTLLSAGLEDPTWRLEKLNVEHNEKLLDVRTEEIFL</sequence>
<dbReference type="Pfam" id="PF17776">
    <property type="entry name" value="NLRC4_HD2"/>
    <property type="match status" value="1"/>
</dbReference>
<dbReference type="InterPro" id="IPR001611">
    <property type="entry name" value="Leu-rich_rpt"/>
</dbReference>
<dbReference type="Proteomes" id="UP001557470">
    <property type="component" value="Unassembled WGS sequence"/>
</dbReference>
<dbReference type="InterPro" id="IPR051261">
    <property type="entry name" value="NLR"/>
</dbReference>
<evidence type="ECO:0000256" key="6">
    <source>
        <dbReference type="ARBA" id="ARBA00022840"/>
    </source>
</evidence>
<proteinExistence type="predicted"/>
<dbReference type="Gene3D" id="3.80.10.10">
    <property type="entry name" value="Ribonuclease Inhibitor"/>
    <property type="match status" value="2"/>
</dbReference>
<dbReference type="GO" id="GO:0005524">
    <property type="term" value="F:ATP binding"/>
    <property type="evidence" value="ECO:0007669"/>
    <property type="project" value="UniProtKB-KW"/>
</dbReference>
<evidence type="ECO:0000256" key="3">
    <source>
        <dbReference type="ARBA" id="ARBA00022614"/>
    </source>
</evidence>
<protein>
    <submittedName>
        <fullName evidence="9">Uncharacterized protein</fullName>
    </submittedName>
</protein>
<keyword evidence="2" id="KW-0963">Cytoplasm</keyword>
<keyword evidence="6" id="KW-0067">ATP-binding</keyword>
<dbReference type="PANTHER" id="PTHR24106">
    <property type="entry name" value="NACHT, LRR AND CARD DOMAINS-CONTAINING"/>
    <property type="match status" value="1"/>
</dbReference>
<dbReference type="InterPro" id="IPR041075">
    <property type="entry name" value="NOD1/2_WH"/>
</dbReference>
<feature type="domain" description="NACHT LRR and PYD" evidence="7">
    <location>
        <begin position="122"/>
        <end position="253"/>
    </location>
</feature>
<accession>A0ABD0X0E8</accession>
<dbReference type="GO" id="GO:0005737">
    <property type="term" value="C:cytoplasm"/>
    <property type="evidence" value="ECO:0007669"/>
    <property type="project" value="UniProtKB-SubCell"/>
</dbReference>
<feature type="domain" description="NOD1/2 winged helix" evidence="8">
    <location>
        <begin position="62"/>
        <end position="120"/>
    </location>
</feature>
<organism evidence="9 10">
    <name type="scientific">Umbra pygmaea</name>
    <name type="common">Eastern mudminnow</name>
    <dbReference type="NCBI Taxonomy" id="75934"/>
    <lineage>
        <taxon>Eukaryota</taxon>
        <taxon>Metazoa</taxon>
        <taxon>Chordata</taxon>
        <taxon>Craniata</taxon>
        <taxon>Vertebrata</taxon>
        <taxon>Euteleostomi</taxon>
        <taxon>Actinopterygii</taxon>
        <taxon>Neopterygii</taxon>
        <taxon>Teleostei</taxon>
        <taxon>Protacanthopterygii</taxon>
        <taxon>Esociformes</taxon>
        <taxon>Umbridae</taxon>
        <taxon>Umbra</taxon>
    </lineage>
</organism>
<keyword evidence="3" id="KW-0433">Leucine-rich repeat</keyword>
<dbReference type="Pfam" id="PF13516">
    <property type="entry name" value="LRR_6"/>
    <property type="match status" value="4"/>
</dbReference>
<evidence type="ECO:0000256" key="2">
    <source>
        <dbReference type="ARBA" id="ARBA00022490"/>
    </source>
</evidence>
<dbReference type="InterPro" id="IPR041267">
    <property type="entry name" value="NLRP_HD2"/>
</dbReference>
<evidence type="ECO:0000256" key="1">
    <source>
        <dbReference type="ARBA" id="ARBA00004496"/>
    </source>
</evidence>
<dbReference type="FunFam" id="3.80.10.10:FF:000100">
    <property type="entry name" value="Si:dkey-11n14.1"/>
    <property type="match status" value="1"/>
</dbReference>
<gene>
    <name evidence="9" type="ORF">UPYG_G00096620</name>
</gene>
<dbReference type="SUPFAM" id="SSF52047">
    <property type="entry name" value="RNI-like"/>
    <property type="match status" value="1"/>
</dbReference>
<dbReference type="AlphaFoldDB" id="A0ABD0X0E8"/>
<reference evidence="9 10" key="1">
    <citation type="submission" date="2024-06" db="EMBL/GenBank/DDBJ databases">
        <authorList>
            <person name="Pan Q."/>
            <person name="Wen M."/>
            <person name="Jouanno E."/>
            <person name="Zahm M."/>
            <person name="Klopp C."/>
            <person name="Cabau C."/>
            <person name="Louis A."/>
            <person name="Berthelot C."/>
            <person name="Parey E."/>
            <person name="Roest Crollius H."/>
            <person name="Montfort J."/>
            <person name="Robinson-Rechavi M."/>
            <person name="Bouchez O."/>
            <person name="Lampietro C."/>
            <person name="Lopez Roques C."/>
            <person name="Donnadieu C."/>
            <person name="Postlethwait J."/>
            <person name="Bobe J."/>
            <person name="Verreycken H."/>
            <person name="Guiguen Y."/>
        </authorList>
    </citation>
    <scope>NUCLEOTIDE SEQUENCE [LARGE SCALE GENOMIC DNA]</scope>
    <source>
        <strain evidence="9">Up_M1</strain>
        <tissue evidence="9">Testis</tissue>
    </source>
</reference>
<comment type="caution">
    <text evidence="9">The sequence shown here is derived from an EMBL/GenBank/DDBJ whole genome shotgun (WGS) entry which is preliminary data.</text>
</comment>
<name>A0ABD0X0E8_UMBPY</name>
<dbReference type="FunFam" id="3.80.10.10:FF:001632">
    <property type="entry name" value="Uncharacterized protein"/>
    <property type="match status" value="1"/>
</dbReference>
<evidence type="ECO:0000256" key="4">
    <source>
        <dbReference type="ARBA" id="ARBA00022737"/>
    </source>
</evidence>
<evidence type="ECO:0000313" key="9">
    <source>
        <dbReference type="EMBL" id="KAL0992679.1"/>
    </source>
</evidence>
<evidence type="ECO:0000259" key="8">
    <source>
        <dbReference type="Pfam" id="PF17779"/>
    </source>
</evidence>
<dbReference type="InterPro" id="IPR032675">
    <property type="entry name" value="LRR_dom_sf"/>
</dbReference>
<dbReference type="EMBL" id="JAGEUA010000003">
    <property type="protein sequence ID" value="KAL0992679.1"/>
    <property type="molecule type" value="Genomic_DNA"/>
</dbReference>